<dbReference type="RefSeq" id="WP_097182284.1">
    <property type="nucleotide sequence ID" value="NZ_OCNK01000001.1"/>
</dbReference>
<dbReference type="GO" id="GO:0004658">
    <property type="term" value="F:propionyl-CoA carboxylase activity"/>
    <property type="evidence" value="ECO:0007669"/>
    <property type="project" value="InterPro"/>
</dbReference>
<dbReference type="AlphaFoldDB" id="A0A286GE82"/>
<dbReference type="OrthoDB" id="4300992at2"/>
<dbReference type="EMBL" id="OCNK01000001">
    <property type="protein sequence ID" value="SOD93802.1"/>
    <property type="molecule type" value="Genomic_DNA"/>
</dbReference>
<reference evidence="2" key="1">
    <citation type="submission" date="2017-09" db="EMBL/GenBank/DDBJ databases">
        <authorList>
            <person name="Varghese N."/>
            <person name="Submissions S."/>
        </authorList>
    </citation>
    <scope>NUCLEOTIDE SEQUENCE [LARGE SCALE GENOMIC DNA]</scope>
    <source>
        <strain evidence="2">DSM 44270</strain>
    </source>
</reference>
<dbReference type="InterPro" id="IPR032716">
    <property type="entry name" value="ACC_epsilon"/>
</dbReference>
<dbReference type="Proteomes" id="UP000219482">
    <property type="component" value="Unassembled WGS sequence"/>
</dbReference>
<gene>
    <name evidence="1" type="ORF">SAMN06272739_0434</name>
</gene>
<dbReference type="GO" id="GO:0003989">
    <property type="term" value="F:acetyl-CoA carboxylase activity"/>
    <property type="evidence" value="ECO:0007669"/>
    <property type="project" value="InterPro"/>
</dbReference>
<sequence length="72" mass="7848">MSDDQRPLLRVLRGEPTAEELAALAVVVAALSQRRERHRPTPVGAWASYADGHRRALQVGAGGWRASGRFAQ</sequence>
<proteinExistence type="predicted"/>
<evidence type="ECO:0000313" key="1">
    <source>
        <dbReference type="EMBL" id="SOD93802.1"/>
    </source>
</evidence>
<accession>A0A286GE82</accession>
<protein>
    <submittedName>
        <fullName evidence="1">Acyl-CoA carboxylase epsilon subunit</fullName>
    </submittedName>
</protein>
<keyword evidence="2" id="KW-1185">Reference proteome</keyword>
<evidence type="ECO:0000313" key="2">
    <source>
        <dbReference type="Proteomes" id="UP000219482"/>
    </source>
</evidence>
<dbReference type="Pfam" id="PF13822">
    <property type="entry name" value="ACC_epsilon"/>
    <property type="match status" value="1"/>
</dbReference>
<name>A0A286GE82_9ACTN</name>
<organism evidence="1 2">
    <name type="scientific">Blastococcus haudaquaticus</name>
    <dbReference type="NCBI Taxonomy" id="1938745"/>
    <lineage>
        <taxon>Bacteria</taxon>
        <taxon>Bacillati</taxon>
        <taxon>Actinomycetota</taxon>
        <taxon>Actinomycetes</taxon>
        <taxon>Geodermatophilales</taxon>
        <taxon>Geodermatophilaceae</taxon>
        <taxon>Blastococcus</taxon>
    </lineage>
</organism>